<comment type="caution">
    <text evidence="1">The sequence shown here is derived from an EMBL/GenBank/DDBJ whole genome shotgun (WGS) entry which is preliminary data.</text>
</comment>
<accession>A0A0G0Z2K5</accession>
<organism evidence="1 2">
    <name type="scientific">Candidatus Collierbacteria bacterium GW2011_GWA2_42_17</name>
    <dbReference type="NCBI Taxonomy" id="1618378"/>
    <lineage>
        <taxon>Bacteria</taxon>
        <taxon>Candidatus Collieribacteriota</taxon>
    </lineage>
</organism>
<reference evidence="1 2" key="1">
    <citation type="journal article" date="2015" name="Nature">
        <title>rRNA introns, odd ribosomes, and small enigmatic genomes across a large radiation of phyla.</title>
        <authorList>
            <person name="Brown C.T."/>
            <person name="Hug L.A."/>
            <person name="Thomas B.C."/>
            <person name="Sharon I."/>
            <person name="Castelle C.J."/>
            <person name="Singh A."/>
            <person name="Wilkins M.J."/>
            <person name="Williams K.H."/>
            <person name="Banfield J.F."/>
        </authorList>
    </citation>
    <scope>NUCLEOTIDE SEQUENCE [LARGE SCALE GENOMIC DNA]</scope>
</reference>
<dbReference type="AlphaFoldDB" id="A0A0G0Z2K5"/>
<evidence type="ECO:0000313" key="2">
    <source>
        <dbReference type="Proteomes" id="UP000033854"/>
    </source>
</evidence>
<evidence type="ECO:0000313" key="1">
    <source>
        <dbReference type="EMBL" id="KKS43025.1"/>
    </source>
</evidence>
<gene>
    <name evidence="1" type="ORF">UV06_C0003G0026</name>
</gene>
<protein>
    <submittedName>
        <fullName evidence="1">Uncharacterized protein</fullName>
    </submittedName>
</protein>
<name>A0A0G0Z2K5_9BACT</name>
<dbReference type="Proteomes" id="UP000033854">
    <property type="component" value="Unassembled WGS sequence"/>
</dbReference>
<dbReference type="EMBL" id="LCDA01000003">
    <property type="protein sequence ID" value="KKS43025.1"/>
    <property type="molecule type" value="Genomic_DNA"/>
</dbReference>
<proteinExistence type="predicted"/>
<sequence>MDNKWWKYLVFEVFAGKVIRAQSTDAVLNQRLIELPAFEAMTCVGICGWELVSVLPIDGHPDQYGMYYFKSLD</sequence>